<accession>A0AC35FQC5</accession>
<proteinExistence type="predicted"/>
<protein>
    <submittedName>
        <fullName evidence="2">Uncharacterized protein</fullName>
    </submittedName>
</protein>
<reference evidence="2" key="1">
    <citation type="submission" date="2022-11" db="UniProtKB">
        <authorList>
            <consortium name="WormBaseParasite"/>
        </authorList>
    </citation>
    <scope>IDENTIFICATION</scope>
</reference>
<name>A0AC35FQC5_9BILA</name>
<dbReference type="Proteomes" id="UP000887580">
    <property type="component" value="Unplaced"/>
</dbReference>
<dbReference type="WBParaSite" id="PS1159_v2.g19699.t1">
    <property type="protein sequence ID" value="PS1159_v2.g19699.t1"/>
    <property type="gene ID" value="PS1159_v2.g19699"/>
</dbReference>
<evidence type="ECO:0000313" key="1">
    <source>
        <dbReference type="Proteomes" id="UP000887580"/>
    </source>
</evidence>
<evidence type="ECO:0000313" key="2">
    <source>
        <dbReference type="WBParaSite" id="PS1159_v2.g19699.t1"/>
    </source>
</evidence>
<organism evidence="1 2">
    <name type="scientific">Panagrolaimus sp. PS1159</name>
    <dbReference type="NCBI Taxonomy" id="55785"/>
    <lineage>
        <taxon>Eukaryota</taxon>
        <taxon>Metazoa</taxon>
        <taxon>Ecdysozoa</taxon>
        <taxon>Nematoda</taxon>
        <taxon>Chromadorea</taxon>
        <taxon>Rhabditida</taxon>
        <taxon>Tylenchina</taxon>
        <taxon>Panagrolaimomorpha</taxon>
        <taxon>Panagrolaimoidea</taxon>
        <taxon>Panagrolaimidae</taxon>
        <taxon>Panagrolaimus</taxon>
    </lineage>
</organism>
<sequence>MDKPENVNSAVAVVASKQSGWDRLKRLYSGEEYILERDLCLKMSKTSFLCGFCIGGLTTKKEAEKRFDNYAEGKKFLNRRDAFRRRNDFRMLMFLKNGFRMGFRACILTGSVMVLTTHTTIYRDYFSPLYFPLYSGLSTFLMHRACGVFAFPLGIYGQIQALSLGVTTGSMVSGLTWLYALGHDKSINDAYKLFRNEYEKDLEIKNEEERRVMRLMKL</sequence>